<dbReference type="InterPro" id="IPR000715">
    <property type="entry name" value="Glycosyl_transferase_4"/>
</dbReference>
<feature type="transmembrane region" description="Helical" evidence="9">
    <location>
        <begin position="204"/>
        <end position="223"/>
    </location>
</feature>
<feature type="binding site" evidence="7">
    <location>
        <position position="282"/>
    </location>
    <ligand>
        <name>Mg(2+)</name>
        <dbReference type="ChEBI" id="CHEBI:18420"/>
    </ligand>
</feature>
<feature type="transmembrane region" description="Helical" evidence="9">
    <location>
        <begin position="141"/>
        <end position="159"/>
    </location>
</feature>
<keyword evidence="11" id="KW-1185">Reference proteome</keyword>
<feature type="transmembrane region" description="Helical" evidence="9">
    <location>
        <begin position="104"/>
        <end position="129"/>
    </location>
</feature>
<proteinExistence type="predicted"/>
<keyword evidence="5 9" id="KW-1133">Transmembrane helix</keyword>
<evidence type="ECO:0000256" key="3">
    <source>
        <dbReference type="ARBA" id="ARBA00022679"/>
    </source>
</evidence>
<protein>
    <submittedName>
        <fullName evidence="10">Undecaprenyl/decaprenyl-phosphate alpha-N-acetylglucosaminyl 1-phosphate transferase</fullName>
    </submittedName>
</protein>
<keyword evidence="2" id="KW-1003">Cell membrane</keyword>
<comment type="subcellular location">
    <subcellularLocation>
        <location evidence="1">Cell membrane</location>
        <topology evidence="1">Multi-pass membrane protein</topology>
    </subcellularLocation>
</comment>
<dbReference type="GO" id="GO:0016780">
    <property type="term" value="F:phosphotransferase activity, for other substituted phosphate groups"/>
    <property type="evidence" value="ECO:0007669"/>
    <property type="project" value="InterPro"/>
</dbReference>
<feature type="transmembrane region" description="Helical" evidence="9">
    <location>
        <begin position="383"/>
        <end position="401"/>
    </location>
</feature>
<feature type="transmembrane region" description="Helical" evidence="9">
    <location>
        <begin position="171"/>
        <end position="192"/>
    </location>
</feature>
<keyword evidence="6 9" id="KW-0472">Membrane</keyword>
<evidence type="ECO:0000313" key="10">
    <source>
        <dbReference type="EMBL" id="PNV66978.1"/>
    </source>
</evidence>
<feature type="transmembrane region" description="Helical" evidence="9">
    <location>
        <begin position="285"/>
        <end position="301"/>
    </location>
</feature>
<dbReference type="PROSITE" id="PS01348">
    <property type="entry name" value="MRAY_2"/>
    <property type="match status" value="1"/>
</dbReference>
<dbReference type="GO" id="GO:0071555">
    <property type="term" value="P:cell wall organization"/>
    <property type="evidence" value="ECO:0007669"/>
    <property type="project" value="TreeGrafter"/>
</dbReference>
<keyword evidence="3 10" id="KW-0808">Transferase</keyword>
<dbReference type="AlphaFoldDB" id="A0A2K2U9T7"/>
<comment type="caution">
    <text evidence="10">The sequence shown here is derived from an EMBL/GenBank/DDBJ whole genome shotgun (WGS) entry which is preliminary data.</text>
</comment>
<evidence type="ECO:0000256" key="6">
    <source>
        <dbReference type="ARBA" id="ARBA00023136"/>
    </source>
</evidence>
<evidence type="ECO:0000256" key="9">
    <source>
        <dbReference type="SAM" id="Phobius"/>
    </source>
</evidence>
<evidence type="ECO:0000256" key="1">
    <source>
        <dbReference type="ARBA" id="ARBA00004651"/>
    </source>
</evidence>
<sequence>MMMLITGRCATDGLSKSVQANMPIVNSKRNVIIFLRCGVNSKKWQRLPRQGVWCMNLVECLALFVLAALATMLLVPAAKRLAVRFDAIDYPSARRVNKEPVPRMGGVAMLGGLLVALLAVFVGMCVLGWADPFVPHPSLKVNYIGVGAGVLFMFAVGVVDDVVDLKPKTKLAGQVAAACIVVASGLLLSSVRNPFGAGFLEFGWFSYPLTVFYLVAFANVINLIDGLDGLAAGITAISAFTLFAFAVLTFRPDAAIMSIALAGVCVGFLRYNFHPASIFMGDSGALLLGFSLGIVSLFAVARSAAFVSLLVPLLAAGVPIIDTALAIVRRTRAHKPIDQADSGHIHHRLMETGFSQRATTLIMWGWTAVLALCGVLITRLSGMGRIVVFCIAAGVTAYGVLKLHLLDPVLLHHYHPRKKTKRGRADGDGRTDEEAGGSDSEGGSGRDENEGAGSGTPRS</sequence>
<feature type="transmembrane region" description="Helical" evidence="9">
    <location>
        <begin position="254"/>
        <end position="273"/>
    </location>
</feature>
<evidence type="ECO:0000313" key="11">
    <source>
        <dbReference type="Proteomes" id="UP000236197"/>
    </source>
</evidence>
<dbReference type="EMBL" id="PPEK01000015">
    <property type="protein sequence ID" value="PNV66978.1"/>
    <property type="molecule type" value="Genomic_DNA"/>
</dbReference>
<feature type="compositionally biased region" description="Basic and acidic residues" evidence="8">
    <location>
        <begin position="423"/>
        <end position="433"/>
    </location>
</feature>
<dbReference type="GO" id="GO:0046872">
    <property type="term" value="F:metal ion binding"/>
    <property type="evidence" value="ECO:0007669"/>
    <property type="project" value="UniProtKB-KW"/>
</dbReference>
<keyword evidence="4 9" id="KW-0812">Transmembrane</keyword>
<accession>A0A2K2U9T7</accession>
<keyword evidence="7" id="KW-0460">Magnesium</keyword>
<dbReference type="GO" id="GO:0009103">
    <property type="term" value="P:lipopolysaccharide biosynthetic process"/>
    <property type="evidence" value="ECO:0007669"/>
    <property type="project" value="TreeGrafter"/>
</dbReference>
<dbReference type="Proteomes" id="UP000236197">
    <property type="component" value="Unassembled WGS sequence"/>
</dbReference>
<dbReference type="GO" id="GO:0005886">
    <property type="term" value="C:plasma membrane"/>
    <property type="evidence" value="ECO:0007669"/>
    <property type="project" value="UniProtKB-SubCell"/>
</dbReference>
<dbReference type="InterPro" id="IPR018480">
    <property type="entry name" value="PNAcMuramoyl-5peptid_Trfase_CS"/>
</dbReference>
<dbReference type="PANTHER" id="PTHR22926">
    <property type="entry name" value="PHOSPHO-N-ACETYLMURAMOYL-PENTAPEPTIDE-TRANSFERASE"/>
    <property type="match status" value="1"/>
</dbReference>
<dbReference type="GO" id="GO:0044038">
    <property type="term" value="P:cell wall macromolecule biosynthetic process"/>
    <property type="evidence" value="ECO:0007669"/>
    <property type="project" value="TreeGrafter"/>
</dbReference>
<feature type="transmembrane region" description="Helical" evidence="9">
    <location>
        <begin position="50"/>
        <end position="75"/>
    </location>
</feature>
<dbReference type="PANTHER" id="PTHR22926:SF3">
    <property type="entry name" value="UNDECAPRENYL-PHOSPHATE ALPHA-N-ACETYLGLUCOSAMINYL 1-PHOSPHATE TRANSFERASE"/>
    <property type="match status" value="1"/>
</dbReference>
<comment type="cofactor">
    <cofactor evidence="7">
        <name>Mg(2+)</name>
        <dbReference type="ChEBI" id="CHEBI:18420"/>
    </cofactor>
</comment>
<evidence type="ECO:0000256" key="8">
    <source>
        <dbReference type="SAM" id="MobiDB-lite"/>
    </source>
</evidence>
<evidence type="ECO:0000256" key="5">
    <source>
        <dbReference type="ARBA" id="ARBA00022989"/>
    </source>
</evidence>
<reference evidence="11" key="1">
    <citation type="submission" date="2018-01" db="EMBL/GenBank/DDBJ databases">
        <title>Rubneribacter badeniensis gen. nov., sp. nov., and Colonibacter rubneri, gen. nov., sp. nov., WGS of new members of the Eggerthellaceae.</title>
        <authorList>
            <person name="Danylec N."/>
            <person name="Stoll D.A."/>
            <person name="Doetsch A."/>
            <person name="Kulling S.E."/>
            <person name="Huch M."/>
        </authorList>
    </citation>
    <scope>NUCLEOTIDE SEQUENCE [LARGE SCALE GENOMIC DNA]</scope>
    <source>
        <strain evidence="11">ResAG-96</strain>
    </source>
</reference>
<name>A0A2K2U9T7_9ACTN</name>
<dbReference type="CDD" id="cd06853">
    <property type="entry name" value="GT_WecA_like"/>
    <property type="match status" value="1"/>
</dbReference>
<feature type="transmembrane region" description="Helical" evidence="9">
    <location>
        <begin position="358"/>
        <end position="377"/>
    </location>
</feature>
<keyword evidence="7" id="KW-0479">Metal-binding</keyword>
<evidence type="ECO:0000256" key="2">
    <source>
        <dbReference type="ARBA" id="ARBA00022475"/>
    </source>
</evidence>
<organism evidence="10 11">
    <name type="scientific">Enteroscipio rubneri</name>
    <dbReference type="NCBI Taxonomy" id="2070686"/>
    <lineage>
        <taxon>Bacteria</taxon>
        <taxon>Bacillati</taxon>
        <taxon>Actinomycetota</taxon>
        <taxon>Coriobacteriia</taxon>
        <taxon>Eggerthellales</taxon>
        <taxon>Eggerthellaceae</taxon>
        <taxon>Enteroscipio</taxon>
    </lineage>
</organism>
<feature type="region of interest" description="Disordered" evidence="8">
    <location>
        <begin position="417"/>
        <end position="459"/>
    </location>
</feature>
<dbReference type="Pfam" id="PF00953">
    <property type="entry name" value="Glycos_transf_4"/>
    <property type="match status" value="1"/>
</dbReference>
<feature type="binding site" evidence="7">
    <location>
        <position position="222"/>
    </location>
    <ligand>
        <name>Mg(2+)</name>
        <dbReference type="ChEBI" id="CHEBI:18420"/>
    </ligand>
</feature>
<evidence type="ECO:0000256" key="4">
    <source>
        <dbReference type="ARBA" id="ARBA00022692"/>
    </source>
</evidence>
<feature type="transmembrane region" description="Helical" evidence="9">
    <location>
        <begin position="230"/>
        <end position="248"/>
    </location>
</feature>
<evidence type="ECO:0000256" key="7">
    <source>
        <dbReference type="PIRSR" id="PIRSR600715-1"/>
    </source>
</evidence>
<gene>
    <name evidence="10" type="ORF">C2L71_10465</name>
</gene>
<feature type="transmembrane region" description="Helical" evidence="9">
    <location>
        <begin position="307"/>
        <end position="328"/>
    </location>
</feature>